<evidence type="ECO:0000313" key="3">
    <source>
        <dbReference type="Proteomes" id="UP000266841"/>
    </source>
</evidence>
<organism evidence="2 3">
    <name type="scientific">Thalassiosira oceanica</name>
    <name type="common">Marine diatom</name>
    <dbReference type="NCBI Taxonomy" id="159749"/>
    <lineage>
        <taxon>Eukaryota</taxon>
        <taxon>Sar</taxon>
        <taxon>Stramenopiles</taxon>
        <taxon>Ochrophyta</taxon>
        <taxon>Bacillariophyta</taxon>
        <taxon>Coscinodiscophyceae</taxon>
        <taxon>Thalassiosirophycidae</taxon>
        <taxon>Thalassiosirales</taxon>
        <taxon>Thalassiosiraceae</taxon>
        <taxon>Thalassiosira</taxon>
    </lineage>
</organism>
<name>K0S7L1_THAOC</name>
<sequence length="117" mass="13496">GARATLTFRDKDGVLITGITYWDSEIYVPGNTWGTVRDKCKTGSNHWLKEYKLVTQTHYKSKGKGSVKLNDKGDRVEVANDLYFVICTMEKRRKKDDASTVSERKKNFFKKKKQGKK</sequence>
<evidence type="ECO:0000313" key="2">
    <source>
        <dbReference type="EMBL" id="EJK56901.1"/>
    </source>
</evidence>
<keyword evidence="3" id="KW-1185">Reference proteome</keyword>
<dbReference type="AlphaFoldDB" id="K0S7L1"/>
<evidence type="ECO:0000256" key="1">
    <source>
        <dbReference type="SAM" id="MobiDB-lite"/>
    </source>
</evidence>
<proteinExistence type="predicted"/>
<gene>
    <name evidence="2" type="ORF">THAOC_23117</name>
</gene>
<feature type="non-terminal residue" evidence="2">
    <location>
        <position position="1"/>
    </location>
</feature>
<protein>
    <submittedName>
        <fullName evidence="2">Uncharacterized protein</fullName>
    </submittedName>
</protein>
<feature type="region of interest" description="Disordered" evidence="1">
    <location>
        <begin position="93"/>
        <end position="117"/>
    </location>
</feature>
<dbReference type="Proteomes" id="UP000266841">
    <property type="component" value="Unassembled WGS sequence"/>
</dbReference>
<comment type="caution">
    <text evidence="2">The sequence shown here is derived from an EMBL/GenBank/DDBJ whole genome shotgun (WGS) entry which is preliminary data.</text>
</comment>
<feature type="compositionally biased region" description="Basic residues" evidence="1">
    <location>
        <begin position="107"/>
        <end position="117"/>
    </location>
</feature>
<reference evidence="2 3" key="1">
    <citation type="journal article" date="2012" name="Genome Biol.">
        <title>Genome and low-iron response of an oceanic diatom adapted to chronic iron limitation.</title>
        <authorList>
            <person name="Lommer M."/>
            <person name="Specht M."/>
            <person name="Roy A.S."/>
            <person name="Kraemer L."/>
            <person name="Andreson R."/>
            <person name="Gutowska M.A."/>
            <person name="Wolf J."/>
            <person name="Bergner S.V."/>
            <person name="Schilhabel M.B."/>
            <person name="Klostermeier U.C."/>
            <person name="Beiko R.G."/>
            <person name="Rosenstiel P."/>
            <person name="Hippler M."/>
            <person name="Laroche J."/>
        </authorList>
    </citation>
    <scope>NUCLEOTIDE SEQUENCE [LARGE SCALE GENOMIC DNA]</scope>
    <source>
        <strain evidence="2 3">CCMP1005</strain>
    </source>
</reference>
<dbReference type="EMBL" id="AGNL01030187">
    <property type="protein sequence ID" value="EJK56901.1"/>
    <property type="molecule type" value="Genomic_DNA"/>
</dbReference>
<feature type="compositionally biased region" description="Basic and acidic residues" evidence="1">
    <location>
        <begin position="95"/>
        <end position="106"/>
    </location>
</feature>
<accession>K0S7L1</accession>